<organism evidence="1">
    <name type="scientific">uncultured Thermomicrobiales bacterium</name>
    <dbReference type="NCBI Taxonomy" id="1645740"/>
    <lineage>
        <taxon>Bacteria</taxon>
        <taxon>Pseudomonadati</taxon>
        <taxon>Thermomicrobiota</taxon>
        <taxon>Thermomicrobia</taxon>
        <taxon>Thermomicrobiales</taxon>
        <taxon>environmental samples</taxon>
    </lineage>
</organism>
<gene>
    <name evidence="1" type="ORF">AVDCRST_MAG19-2936</name>
</gene>
<reference evidence="1" key="1">
    <citation type="submission" date="2020-02" db="EMBL/GenBank/DDBJ databases">
        <authorList>
            <person name="Meier V. D."/>
        </authorList>
    </citation>
    <scope>NUCLEOTIDE SEQUENCE</scope>
    <source>
        <strain evidence="1">AVDCRST_MAG19</strain>
    </source>
</reference>
<proteinExistence type="predicted"/>
<name>A0A6J4V928_9BACT</name>
<protein>
    <submittedName>
        <fullName evidence="1">Uncharacterized protein</fullName>
    </submittedName>
</protein>
<evidence type="ECO:0000313" key="1">
    <source>
        <dbReference type="EMBL" id="CAA9572492.1"/>
    </source>
</evidence>
<sequence length="149" mass="15114">MLVDDLAGSVHQTYGGMADSLYLLDADGRVAFYGMWASAPVLKTALDELLARGGRGVPVAGGIDRVPHLFASFVDGWRGLSRGGADGVLDFELAVPGGATLTFLGNLAKPVLAPLALRATPLPAAAKLALVGGLGAAALAAARGIRHRA</sequence>
<dbReference type="EMBL" id="CADCWL010000152">
    <property type="protein sequence ID" value="CAA9572492.1"/>
    <property type="molecule type" value="Genomic_DNA"/>
</dbReference>
<dbReference type="AlphaFoldDB" id="A0A6J4V928"/>
<accession>A0A6J4V928</accession>
<dbReference type="Gene3D" id="3.40.30.10">
    <property type="entry name" value="Glutaredoxin"/>
    <property type="match status" value="1"/>
</dbReference>